<keyword evidence="12" id="KW-0067">ATP-binding</keyword>
<gene>
    <name evidence="23" type="ORF">HNR39_004019</name>
</gene>
<evidence type="ECO:0000256" key="9">
    <source>
        <dbReference type="ARBA" id="ARBA00022763"/>
    </source>
</evidence>
<keyword evidence="24" id="KW-1185">Reference proteome</keyword>
<dbReference type="SUPFAM" id="SSF50249">
    <property type="entry name" value="Nucleic acid-binding proteins"/>
    <property type="match status" value="1"/>
</dbReference>
<dbReference type="PROSITE" id="PS50160">
    <property type="entry name" value="DNA_LIGASE_A3"/>
    <property type="match status" value="1"/>
</dbReference>
<name>A0A840RW96_9BURK</name>
<comment type="catalytic activity">
    <reaction evidence="20">
        <text>ATP + (deoxyribonucleotide)n-3'-hydroxyl + 5'-phospho-(deoxyribonucleotide)m = (deoxyribonucleotide)n+m + AMP + diphosphate.</text>
        <dbReference type="EC" id="6.5.1.1"/>
    </reaction>
</comment>
<dbReference type="Pfam" id="PF13298">
    <property type="entry name" value="LigD_N"/>
    <property type="match status" value="1"/>
</dbReference>
<evidence type="ECO:0000256" key="20">
    <source>
        <dbReference type="ARBA" id="ARBA00034003"/>
    </source>
</evidence>
<comment type="caution">
    <text evidence="23">The sequence shown here is derived from an EMBL/GenBank/DDBJ whole genome shotgun (WGS) entry which is preliminary data.</text>
</comment>
<proteinExistence type="predicted"/>
<evidence type="ECO:0000259" key="22">
    <source>
        <dbReference type="PROSITE" id="PS50160"/>
    </source>
</evidence>
<feature type="region of interest" description="Disordered" evidence="21">
    <location>
        <begin position="1"/>
        <end position="27"/>
    </location>
</feature>
<dbReference type="PANTHER" id="PTHR42705:SF2">
    <property type="entry name" value="BIFUNCTIONAL NON-HOMOLOGOUS END JOINING PROTEIN LIGD"/>
    <property type="match status" value="1"/>
</dbReference>
<keyword evidence="3 23" id="KW-0436">Ligase</keyword>
<evidence type="ECO:0000256" key="19">
    <source>
        <dbReference type="ARBA" id="ARBA00029943"/>
    </source>
</evidence>
<dbReference type="InterPro" id="IPR014145">
    <property type="entry name" value="LigD_pol_dom"/>
</dbReference>
<evidence type="ECO:0000256" key="14">
    <source>
        <dbReference type="ARBA" id="ARBA00023125"/>
    </source>
</evidence>
<dbReference type="InterPro" id="IPR012310">
    <property type="entry name" value="DNA_ligase_ATP-dep_cent"/>
</dbReference>
<evidence type="ECO:0000256" key="18">
    <source>
        <dbReference type="ARBA" id="ARBA00023268"/>
    </source>
</evidence>
<evidence type="ECO:0000313" key="23">
    <source>
        <dbReference type="EMBL" id="MBB5202155.1"/>
    </source>
</evidence>
<keyword evidence="18" id="KW-0511">Multifunctional enzyme</keyword>
<dbReference type="Pfam" id="PF01068">
    <property type="entry name" value="DNA_ligase_A_M"/>
    <property type="match status" value="1"/>
</dbReference>
<evidence type="ECO:0000256" key="13">
    <source>
        <dbReference type="ARBA" id="ARBA00022932"/>
    </source>
</evidence>
<keyword evidence="9" id="KW-0227">DNA damage</keyword>
<dbReference type="GO" id="GO:0006281">
    <property type="term" value="P:DNA repair"/>
    <property type="evidence" value="ECO:0007669"/>
    <property type="project" value="UniProtKB-KW"/>
</dbReference>
<dbReference type="Gene3D" id="3.30.470.30">
    <property type="entry name" value="DNA ligase/mRNA capping enzyme"/>
    <property type="match status" value="1"/>
</dbReference>
<evidence type="ECO:0000256" key="2">
    <source>
        <dbReference type="ARBA" id="ARBA00012727"/>
    </source>
</evidence>
<keyword evidence="10" id="KW-0378">Hydrolase</keyword>
<dbReference type="GO" id="GO:0005524">
    <property type="term" value="F:ATP binding"/>
    <property type="evidence" value="ECO:0007669"/>
    <property type="project" value="UniProtKB-KW"/>
</dbReference>
<comment type="cofactor">
    <cofactor evidence="1">
        <name>Mn(2+)</name>
        <dbReference type="ChEBI" id="CHEBI:29035"/>
    </cofactor>
</comment>
<accession>A0A840RW96</accession>
<dbReference type="GO" id="GO:0046872">
    <property type="term" value="F:metal ion binding"/>
    <property type="evidence" value="ECO:0007669"/>
    <property type="project" value="UniProtKB-KW"/>
</dbReference>
<dbReference type="Gene3D" id="3.90.920.10">
    <property type="entry name" value="DNA primase, PRIM domain"/>
    <property type="match status" value="1"/>
</dbReference>
<evidence type="ECO:0000256" key="4">
    <source>
        <dbReference type="ARBA" id="ARBA00022679"/>
    </source>
</evidence>
<dbReference type="GO" id="GO:0003677">
    <property type="term" value="F:DNA binding"/>
    <property type="evidence" value="ECO:0007669"/>
    <property type="project" value="UniProtKB-KW"/>
</dbReference>
<dbReference type="InterPro" id="IPR033651">
    <property type="entry name" value="PaeLigD_Pol-like"/>
</dbReference>
<dbReference type="InterPro" id="IPR014146">
    <property type="entry name" value="LigD_ligase_dom"/>
</dbReference>
<keyword evidence="7" id="KW-0479">Metal-binding</keyword>
<dbReference type="PANTHER" id="PTHR42705">
    <property type="entry name" value="BIFUNCTIONAL NON-HOMOLOGOUS END JOINING PROTEIN LIGD"/>
    <property type="match status" value="1"/>
</dbReference>
<evidence type="ECO:0000256" key="1">
    <source>
        <dbReference type="ARBA" id="ARBA00001936"/>
    </source>
</evidence>
<keyword evidence="4" id="KW-0808">Transferase</keyword>
<dbReference type="AlphaFoldDB" id="A0A840RW96"/>
<evidence type="ECO:0000256" key="12">
    <source>
        <dbReference type="ARBA" id="ARBA00022840"/>
    </source>
</evidence>
<dbReference type="SUPFAM" id="SSF56091">
    <property type="entry name" value="DNA ligase/mRNA capping enzyme, catalytic domain"/>
    <property type="match status" value="1"/>
</dbReference>
<evidence type="ECO:0000313" key="24">
    <source>
        <dbReference type="Proteomes" id="UP000571084"/>
    </source>
</evidence>
<evidence type="ECO:0000256" key="17">
    <source>
        <dbReference type="ARBA" id="ARBA00023211"/>
    </source>
</evidence>
<keyword evidence="5" id="KW-0548">Nucleotidyltransferase</keyword>
<dbReference type="InterPro" id="IPR052171">
    <property type="entry name" value="NHEJ_LigD"/>
</dbReference>
<evidence type="ECO:0000256" key="11">
    <source>
        <dbReference type="ARBA" id="ARBA00022839"/>
    </source>
</evidence>
<dbReference type="GO" id="GO:0006310">
    <property type="term" value="P:DNA recombination"/>
    <property type="evidence" value="ECO:0007669"/>
    <property type="project" value="UniProtKB-KW"/>
</dbReference>
<dbReference type="InterPro" id="IPR014144">
    <property type="entry name" value="LigD_PE_domain"/>
</dbReference>
<keyword evidence="13" id="KW-0239">DNA-directed DNA polymerase</keyword>
<dbReference type="Pfam" id="PF21686">
    <property type="entry name" value="LigD_Prim-Pol"/>
    <property type="match status" value="1"/>
</dbReference>
<reference evidence="23 24" key="1">
    <citation type="submission" date="2020-08" db="EMBL/GenBank/DDBJ databases">
        <title>Genomic Encyclopedia of Type Strains, Phase IV (KMG-IV): sequencing the most valuable type-strain genomes for metagenomic binning, comparative biology and taxonomic classification.</title>
        <authorList>
            <person name="Goeker M."/>
        </authorList>
    </citation>
    <scope>NUCLEOTIDE SEQUENCE [LARGE SCALE GENOMIC DNA]</scope>
    <source>
        <strain evidence="23 24">DSM 23240</strain>
    </source>
</reference>
<keyword evidence="17" id="KW-0464">Manganese</keyword>
<evidence type="ECO:0000256" key="8">
    <source>
        <dbReference type="ARBA" id="ARBA00022741"/>
    </source>
</evidence>
<dbReference type="RefSeq" id="WP_168056997.1">
    <property type="nucleotide sequence ID" value="NZ_JAAOZT010000013.1"/>
</dbReference>
<dbReference type="InterPro" id="IPR014143">
    <property type="entry name" value="NHEJ_ligase_prk"/>
</dbReference>
<protein>
    <recommendedName>
        <fullName evidence="2">DNA ligase (ATP)</fullName>
        <ecNumber evidence="2">6.5.1.1</ecNumber>
    </recommendedName>
    <alternativeName>
        <fullName evidence="19">NHEJ DNA polymerase</fullName>
    </alternativeName>
</protein>
<dbReference type="EC" id="6.5.1.1" evidence="2"/>
<keyword evidence="14" id="KW-0238">DNA-binding</keyword>
<feature type="domain" description="ATP-dependent DNA ligase family profile" evidence="22">
    <location>
        <begin position="349"/>
        <end position="455"/>
    </location>
</feature>
<dbReference type="NCBIfam" id="NF004628">
    <property type="entry name" value="PRK05972.1"/>
    <property type="match status" value="1"/>
</dbReference>
<dbReference type="InterPro" id="IPR012309">
    <property type="entry name" value="DNA_ligase_ATP-dep_C"/>
</dbReference>
<dbReference type="Proteomes" id="UP000571084">
    <property type="component" value="Unassembled WGS sequence"/>
</dbReference>
<evidence type="ECO:0000256" key="21">
    <source>
        <dbReference type="SAM" id="MobiDB-lite"/>
    </source>
</evidence>
<dbReference type="Gene3D" id="3.30.1490.70">
    <property type="match status" value="1"/>
</dbReference>
<evidence type="ECO:0000256" key="7">
    <source>
        <dbReference type="ARBA" id="ARBA00022723"/>
    </source>
</evidence>
<keyword evidence="11" id="KW-0269">Exonuclease</keyword>
<keyword evidence="16" id="KW-0234">DNA repair</keyword>
<sequence length="873" mass="95798">MTRPDPLRTYKNKRDFSKTSEPEEGGLASPEGLVFVVQKHWASHLHYDVRLEFEGTMRSWAVPKGPSYDPKVKRMAVQVEDHPIAYNAFEGEIPAKQYGAGKVIIWDKGTWEPIADPAVGLRDGNLKFVLHGFKLRGKWALIRIKNKNGAEDKTSSEHKPTWLLIKEKDAFAQPSAAYNVVDEMPDSVAKLSLPSTIVAPKTSIANGADSEPANAEVKGNVRKSVKKKIAAPASSALSVEDGTIPAGAIEAPLPAELTPQLATLVDSPPRDSEEWLYEIKYDGYRLLSRIEGNNILLITRNGNDWSQKLPALADALRKAQLPNGWYDGEIVMPGEKGIPDFQALQGAFDTKKTQEIVYFLFDLPFFSGFDLRPVPLVARRSVLKFLLEKSTSPTIRFSDTFEALGRDIVTSACSLGMEGVIGKKKDAPYVGRRSADWIKLKCSQRQEFVIGGYTDPQGRRTGLGSLLLGVHDADGKLRYAGKVGTGFDDKTLRSLTAALSAIGCAESPFTAASDLRPVGHWVQPRLLAEVSFSEWTKSGRIRHPVFHGLRTDKPARAIVREVATHLSAPEDRVTSLPAWLKITSPEREIDPESGTTKIELLRFYALVGPLMMPHLKGRPVSLVRAPDGVGKQLFFQKHLALGELAGVAQLAASLYPDHERLLEVVKPEGLLSAAQMNVMEFHTWNAIKTAINKPDRMTFDLDPGEGVEWQMMQESALLVKALMDQLGLTSFVKTSGGKGFHIVVPVAKHFGWNQIKAFSRAIVAQLVLALPSHFVVKSGPRNRVGKIFVDYLRNGFGATTVCAWSARARPGLGVSVPLAWDEVPKVNSGAHWTVSSIHTRLDQGNGPWEGYADAAQGLAGAMKKLGFNPEREG</sequence>
<organism evidence="23 24">
    <name type="scientific">Glaciimonas immobilis</name>
    <dbReference type="NCBI Taxonomy" id="728004"/>
    <lineage>
        <taxon>Bacteria</taxon>
        <taxon>Pseudomonadati</taxon>
        <taxon>Pseudomonadota</taxon>
        <taxon>Betaproteobacteria</taxon>
        <taxon>Burkholderiales</taxon>
        <taxon>Oxalobacteraceae</taxon>
        <taxon>Glaciimonas</taxon>
    </lineage>
</organism>
<keyword evidence="6" id="KW-0540">Nuclease</keyword>
<dbReference type="GO" id="GO:0004527">
    <property type="term" value="F:exonuclease activity"/>
    <property type="evidence" value="ECO:0007669"/>
    <property type="project" value="UniProtKB-KW"/>
</dbReference>
<dbReference type="GO" id="GO:0003887">
    <property type="term" value="F:DNA-directed DNA polymerase activity"/>
    <property type="evidence" value="ECO:0007669"/>
    <property type="project" value="UniProtKB-KW"/>
</dbReference>
<feature type="compositionally biased region" description="Basic and acidic residues" evidence="21">
    <location>
        <begin position="1"/>
        <end position="21"/>
    </location>
</feature>
<dbReference type="NCBIfam" id="TIGR02779">
    <property type="entry name" value="NHEJ_ligase_lig"/>
    <property type="match status" value="1"/>
</dbReference>
<evidence type="ECO:0000256" key="6">
    <source>
        <dbReference type="ARBA" id="ARBA00022722"/>
    </source>
</evidence>
<dbReference type="GO" id="GO:0003910">
    <property type="term" value="F:DNA ligase (ATP) activity"/>
    <property type="evidence" value="ECO:0007669"/>
    <property type="project" value="UniProtKB-EC"/>
</dbReference>
<evidence type="ECO:0000256" key="16">
    <source>
        <dbReference type="ARBA" id="ARBA00023204"/>
    </source>
</evidence>
<dbReference type="CDD" id="cd07971">
    <property type="entry name" value="OBF_DNA_ligase_LigD"/>
    <property type="match status" value="1"/>
</dbReference>
<dbReference type="Gene3D" id="2.40.50.140">
    <property type="entry name" value="Nucleic acid-binding proteins"/>
    <property type="match status" value="1"/>
</dbReference>
<evidence type="ECO:0000256" key="10">
    <source>
        <dbReference type="ARBA" id="ARBA00022801"/>
    </source>
</evidence>
<dbReference type="CDD" id="cd04862">
    <property type="entry name" value="PaeLigD_Pol_like"/>
    <property type="match status" value="1"/>
</dbReference>
<dbReference type="Pfam" id="PF04679">
    <property type="entry name" value="DNA_ligase_A_C"/>
    <property type="match status" value="1"/>
</dbReference>
<dbReference type="EMBL" id="JACHHQ010000011">
    <property type="protein sequence ID" value="MBB5202155.1"/>
    <property type="molecule type" value="Genomic_DNA"/>
</dbReference>
<dbReference type="CDD" id="cd07906">
    <property type="entry name" value="Adenylation_DNA_ligase_LigD_LigC"/>
    <property type="match status" value="1"/>
</dbReference>
<dbReference type="NCBIfam" id="TIGR02778">
    <property type="entry name" value="ligD_pol"/>
    <property type="match status" value="1"/>
</dbReference>
<evidence type="ECO:0000256" key="5">
    <source>
        <dbReference type="ARBA" id="ARBA00022695"/>
    </source>
</evidence>
<evidence type="ECO:0000256" key="15">
    <source>
        <dbReference type="ARBA" id="ARBA00023172"/>
    </source>
</evidence>
<keyword evidence="8" id="KW-0547">Nucleotide-binding</keyword>
<dbReference type="NCBIfam" id="TIGR02776">
    <property type="entry name" value="NHEJ_ligase_prk"/>
    <property type="match status" value="1"/>
</dbReference>
<dbReference type="NCBIfam" id="TIGR02777">
    <property type="entry name" value="LigD_PE_dom"/>
    <property type="match status" value="1"/>
</dbReference>
<keyword evidence="15" id="KW-0233">DNA recombination</keyword>
<dbReference type="InterPro" id="IPR012340">
    <property type="entry name" value="NA-bd_OB-fold"/>
</dbReference>
<evidence type="ECO:0000256" key="3">
    <source>
        <dbReference type="ARBA" id="ARBA00022598"/>
    </source>
</evidence>